<evidence type="ECO:0000313" key="3">
    <source>
        <dbReference type="EMBL" id="QQM45015.1"/>
    </source>
</evidence>
<evidence type="ECO:0000313" key="4">
    <source>
        <dbReference type="Proteomes" id="UP000595636"/>
    </source>
</evidence>
<feature type="transmembrane region" description="Helical" evidence="1">
    <location>
        <begin position="420"/>
        <end position="441"/>
    </location>
</feature>
<organism evidence="3 4">
    <name type="scientific">Streptomyces liliifuscus</name>
    <dbReference type="NCBI Taxonomy" id="2797636"/>
    <lineage>
        <taxon>Bacteria</taxon>
        <taxon>Bacillati</taxon>
        <taxon>Actinomycetota</taxon>
        <taxon>Actinomycetes</taxon>
        <taxon>Kitasatosporales</taxon>
        <taxon>Streptomycetaceae</taxon>
        <taxon>Streptomyces</taxon>
    </lineage>
</organism>
<dbReference type="RefSeq" id="WP_200399826.1">
    <property type="nucleotide sequence ID" value="NZ_CP066831.1"/>
</dbReference>
<keyword evidence="1" id="KW-0472">Membrane</keyword>
<feature type="domain" description="Phage tail tape measure protein" evidence="2">
    <location>
        <begin position="149"/>
        <end position="339"/>
    </location>
</feature>
<dbReference type="EMBL" id="CP066831">
    <property type="protein sequence ID" value="QQM45015.1"/>
    <property type="molecule type" value="Genomic_DNA"/>
</dbReference>
<evidence type="ECO:0000256" key="1">
    <source>
        <dbReference type="SAM" id="Phobius"/>
    </source>
</evidence>
<proteinExistence type="predicted"/>
<name>A0A7T7RFS6_9ACTN</name>
<reference evidence="3 4" key="1">
    <citation type="submission" date="2020-12" db="EMBL/GenBank/DDBJ databases">
        <title>A novel species.</title>
        <authorList>
            <person name="Li K."/>
        </authorList>
    </citation>
    <scope>NUCLEOTIDE SEQUENCE [LARGE SCALE GENOMIC DNA]</scope>
    <source>
        <strain evidence="3 4">ZYC-3</strain>
    </source>
</reference>
<dbReference type="KEGG" id="slf:JEQ17_40160"/>
<dbReference type="AlphaFoldDB" id="A0A7T7RFS6"/>
<dbReference type="InterPro" id="IPR010090">
    <property type="entry name" value="Phage_tape_meas"/>
</dbReference>
<gene>
    <name evidence="3" type="ORF">JEQ17_40160</name>
</gene>
<protein>
    <submittedName>
        <fullName evidence="3">Phage tail tape measure protein</fullName>
    </submittedName>
</protein>
<keyword evidence="1" id="KW-1133">Transmembrane helix</keyword>
<keyword evidence="4" id="KW-1185">Reference proteome</keyword>
<keyword evidence="1" id="KW-0812">Transmembrane</keyword>
<accession>A0A7T7RFS6</accession>
<dbReference type="Proteomes" id="UP000595636">
    <property type="component" value="Chromosome"/>
</dbReference>
<dbReference type="Pfam" id="PF10145">
    <property type="entry name" value="PhageMin_Tail"/>
    <property type="match status" value="1"/>
</dbReference>
<sequence>MTILEELLVRLGVDMTAAEQEVDQGADRITQGLDSVSADGMARKIDAGADQATTALDGVGESARDLGTDAEAGAAGVEGALGGIGGMAAGAAVGALFMQGLNTAMDMSATTTSLRNGLGLTEPEAARAGDIAGDVFTAGFSDSIAGAGDALGSVIGAMGDVGDFTNAELAQMTKSAIALGDTFQIDIADGANAAGALIKQGLVADGTEAFDVLTKAAQTLPANMAADIPAVVTEYGTHFKRIGIDAEQAFGMMSQFVQAGGRDIDQAADVLHEFARITSEETPRAAAGFKALGLDADKMLSDIGKGGKPAADALGLTLDALRGVKDPAKQAELGVALFGDMAGEAAGALLAMDPASAAAASGMDQAAGASQRVTDSMAASPGQQFESIMRTLSTTLGELLLPALQFVAELFAQHPALLQIAIPLVLALAVGLGVAAVAQWAMNSAMLAWPGTWIILAIMAVIAVILLIATKTTWFQDLWRAVWGGIKAAAQGVASWFSGTLVPGITGAFNAVGRKAGDMWRTVRGWWNQLMGFLSGIPGRIGRIAGNMWGAIPRAFRGAINGVIGAWNNLSFTIGGGSIMGVDIPSLTLSTPNIPYLAKGGIATGATLAMVGEGPEDEAIIPLSRLEHMINTASAPSVGKVQQQRLLVGFEPGGGDAFIDWLMAVIRIRFGGDVNALGGE</sequence>
<evidence type="ECO:0000259" key="2">
    <source>
        <dbReference type="Pfam" id="PF10145"/>
    </source>
</evidence>
<feature type="transmembrane region" description="Helical" evidence="1">
    <location>
        <begin position="447"/>
        <end position="470"/>
    </location>
</feature>